<sequence length="271" mass="30299">MLKRPNKDETEEDLLKYQETFLRNQSASSVKVVKQSESQSAQRDVVQLFSTPPDHSAQGDISGPSTFPIRESKFVAGKRKNKNEDNIDPDRRLDGENCELINQTPTLFFSRINFYYDKKHHFTTAFTDAIKEKDTTSIPIKLPNQSNQAFPSVLHRHTRTFANERKPSSDAKAGGSLFARQFMASTTKAVGVDDDTIKVTVVASSKTDTPIAAISKLITGEGLQSNEAIDVQAEVKRIHEDNLHKMSAMTKDDILAEQSKLMTSMGKSYLK</sequence>
<dbReference type="AlphaFoldDB" id="B3S0J9"/>
<evidence type="ECO:0000313" key="3">
    <source>
        <dbReference type="Proteomes" id="UP000009022"/>
    </source>
</evidence>
<name>B3S0J9_TRIAD</name>
<evidence type="ECO:0000259" key="1">
    <source>
        <dbReference type="Pfam" id="PF08621"/>
    </source>
</evidence>
<dbReference type="GO" id="GO:0006366">
    <property type="term" value="P:transcription by RNA polymerase II"/>
    <property type="evidence" value="ECO:0007669"/>
    <property type="project" value="InterPro"/>
</dbReference>
<dbReference type="EMBL" id="DS985246">
    <property type="protein sequence ID" value="EDV24021.1"/>
    <property type="molecule type" value="Genomic_DNA"/>
</dbReference>
<gene>
    <name evidence="2" type="ORF">TRIADDRAFT_57077</name>
</gene>
<dbReference type="CTD" id="6754395"/>
<feature type="domain" description="RPAP1 N-terminal" evidence="1">
    <location>
        <begin position="236"/>
        <end position="269"/>
    </location>
</feature>
<dbReference type="InParanoid" id="B3S0J9"/>
<dbReference type="GeneID" id="6754395"/>
<protein>
    <recommendedName>
        <fullName evidence="1">RPAP1 N-terminal domain-containing protein</fullName>
    </recommendedName>
</protein>
<dbReference type="PANTHER" id="PTHR21483">
    <property type="entry name" value="RNA POLYMERASE II-ASSOCIATED PROTEIN 1"/>
    <property type="match status" value="1"/>
</dbReference>
<accession>B3S0J9</accession>
<dbReference type="KEGG" id="tad:TRIADDRAFT_57077"/>
<evidence type="ECO:0000313" key="2">
    <source>
        <dbReference type="EMBL" id="EDV24021.1"/>
    </source>
</evidence>
<dbReference type="STRING" id="10228.B3S0J9"/>
<dbReference type="InterPro" id="IPR013930">
    <property type="entry name" value="RPAP1_N"/>
</dbReference>
<reference evidence="2 3" key="1">
    <citation type="journal article" date="2008" name="Nature">
        <title>The Trichoplax genome and the nature of placozoans.</title>
        <authorList>
            <person name="Srivastava M."/>
            <person name="Begovic E."/>
            <person name="Chapman J."/>
            <person name="Putnam N.H."/>
            <person name="Hellsten U."/>
            <person name="Kawashima T."/>
            <person name="Kuo A."/>
            <person name="Mitros T."/>
            <person name="Salamov A."/>
            <person name="Carpenter M.L."/>
            <person name="Signorovitch A.Y."/>
            <person name="Moreno M.A."/>
            <person name="Kamm K."/>
            <person name="Grimwood J."/>
            <person name="Schmutz J."/>
            <person name="Shapiro H."/>
            <person name="Grigoriev I.V."/>
            <person name="Buss L.W."/>
            <person name="Schierwater B."/>
            <person name="Dellaporta S.L."/>
            <person name="Rokhsar D.S."/>
        </authorList>
    </citation>
    <scope>NUCLEOTIDE SEQUENCE [LARGE SCALE GENOMIC DNA]</scope>
    <source>
        <strain evidence="2 3">Grell-BS-1999</strain>
    </source>
</reference>
<dbReference type="Pfam" id="PF08621">
    <property type="entry name" value="RPAP1_N"/>
    <property type="match status" value="1"/>
</dbReference>
<dbReference type="RefSeq" id="XP_002113547.1">
    <property type="nucleotide sequence ID" value="XM_002113511.1"/>
</dbReference>
<dbReference type="PANTHER" id="PTHR21483:SF18">
    <property type="entry name" value="RNA POLYMERASE II-ASSOCIATED PROTEIN 1"/>
    <property type="match status" value="1"/>
</dbReference>
<dbReference type="HOGENOM" id="CLU_1027900_0_0_1"/>
<dbReference type="OrthoDB" id="348201at2759"/>
<proteinExistence type="predicted"/>
<keyword evidence="3" id="KW-1185">Reference proteome</keyword>
<dbReference type="Proteomes" id="UP000009022">
    <property type="component" value="Unassembled WGS sequence"/>
</dbReference>
<organism evidence="2 3">
    <name type="scientific">Trichoplax adhaerens</name>
    <name type="common">Trichoplax reptans</name>
    <dbReference type="NCBI Taxonomy" id="10228"/>
    <lineage>
        <taxon>Eukaryota</taxon>
        <taxon>Metazoa</taxon>
        <taxon>Placozoa</taxon>
        <taxon>Uniplacotomia</taxon>
        <taxon>Trichoplacea</taxon>
        <taxon>Trichoplacidae</taxon>
        <taxon>Trichoplax</taxon>
    </lineage>
</organism>
<dbReference type="InterPro" id="IPR039913">
    <property type="entry name" value="RPAP1/Rba50"/>
</dbReference>